<evidence type="ECO:0000256" key="1">
    <source>
        <dbReference type="ARBA" id="ARBA00023002"/>
    </source>
</evidence>
<dbReference type="Pfam" id="PF13738">
    <property type="entry name" value="Pyr_redox_3"/>
    <property type="match status" value="1"/>
</dbReference>
<organism evidence="2 3">
    <name type="scientific">Cytobacillus oceanisediminis</name>
    <dbReference type="NCBI Taxonomy" id="665099"/>
    <lineage>
        <taxon>Bacteria</taxon>
        <taxon>Bacillati</taxon>
        <taxon>Bacillota</taxon>
        <taxon>Bacilli</taxon>
        <taxon>Bacillales</taxon>
        <taxon>Bacillaceae</taxon>
        <taxon>Cytobacillus</taxon>
    </lineage>
</organism>
<dbReference type="EMBL" id="QGTW01000005">
    <property type="protein sequence ID" value="PWW28886.1"/>
    <property type="molecule type" value="Genomic_DNA"/>
</dbReference>
<dbReference type="PANTHER" id="PTHR43539:SF78">
    <property type="entry name" value="FLAVIN-CONTAINING MONOOXYGENASE"/>
    <property type="match status" value="1"/>
</dbReference>
<dbReference type="PRINTS" id="PR00469">
    <property type="entry name" value="PNDRDTASEII"/>
</dbReference>
<reference evidence="2 3" key="1">
    <citation type="submission" date="2018-05" db="EMBL/GenBank/DDBJ databases">
        <title>Freshwater and sediment microbial communities from various areas in North America, analyzing microbe dynamics in response to fracking.</title>
        <authorList>
            <person name="Lamendella R."/>
        </authorList>
    </citation>
    <scope>NUCLEOTIDE SEQUENCE [LARGE SCALE GENOMIC DNA]</scope>
    <source>
        <strain evidence="2 3">15_TX</strain>
    </source>
</reference>
<dbReference type="SUPFAM" id="SSF51905">
    <property type="entry name" value="FAD/NAD(P)-binding domain"/>
    <property type="match status" value="2"/>
</dbReference>
<dbReference type="InterPro" id="IPR036188">
    <property type="entry name" value="FAD/NAD-bd_sf"/>
</dbReference>
<keyword evidence="1" id="KW-0560">Oxidoreductase</keyword>
<proteinExistence type="predicted"/>
<dbReference type="Gene3D" id="3.50.50.60">
    <property type="entry name" value="FAD/NAD(P)-binding domain"/>
    <property type="match status" value="1"/>
</dbReference>
<dbReference type="InterPro" id="IPR050982">
    <property type="entry name" value="Auxin_biosynth/cation_transpt"/>
</dbReference>
<accession>A0A2V3A5M5</accession>
<dbReference type="AlphaFoldDB" id="A0A2V3A5M5"/>
<dbReference type="PRINTS" id="PR00368">
    <property type="entry name" value="FADPNR"/>
</dbReference>
<evidence type="ECO:0000313" key="3">
    <source>
        <dbReference type="Proteomes" id="UP000247150"/>
    </source>
</evidence>
<protein>
    <submittedName>
        <fullName evidence="2">Putative flavoprotein involved in K+ transport</fullName>
    </submittedName>
</protein>
<gene>
    <name evidence="2" type="ORF">DFO73_105123</name>
</gene>
<comment type="caution">
    <text evidence="2">The sequence shown here is derived from an EMBL/GenBank/DDBJ whole genome shotgun (WGS) entry which is preliminary data.</text>
</comment>
<sequence length="349" mass="38944">MVYDVLVIGAGQAGLSIGYFLKKTNLSYLLLDHGGEMGESWRKRYDSLKLFTPRSYSSLPGLSLKGDPNEYPTKDEVAEYLSQYAKTFSLPVKLQTMITKLDKEGDCFVLSTNQGEYRSKQVIVATGPFQQPKIPEFSKFLSDEVLQLHSSEYKNPDQLLSGTAVVVGGGNSGAQIAVELADHQDVYLSVGHKPRFLPQDFGGKSIFLWFDKMGILKANVHGKVGQMIKNKPDPIFGFELKLKLKDGGVQQKTKAVSANENQLIFEDQSIVKVRNVIWSTGFISDYSWIRIPSLFNEKGMPIHKRGVTAIRGLYFLGLPWQYRRGSALLQGIGVDAEYLVLQIINNHLA</sequence>
<dbReference type="RefSeq" id="WP_375137318.1">
    <property type="nucleotide sequence ID" value="NZ_QGTW01000005.1"/>
</dbReference>
<dbReference type="PANTHER" id="PTHR43539">
    <property type="entry name" value="FLAVIN-BINDING MONOOXYGENASE-LIKE PROTEIN (AFU_ORTHOLOGUE AFUA_4G09220)"/>
    <property type="match status" value="1"/>
</dbReference>
<dbReference type="Proteomes" id="UP000247150">
    <property type="component" value="Unassembled WGS sequence"/>
</dbReference>
<dbReference type="GO" id="GO:0050660">
    <property type="term" value="F:flavin adenine dinucleotide binding"/>
    <property type="evidence" value="ECO:0007669"/>
    <property type="project" value="TreeGrafter"/>
</dbReference>
<evidence type="ECO:0000313" key="2">
    <source>
        <dbReference type="EMBL" id="PWW28886.1"/>
    </source>
</evidence>
<dbReference type="GO" id="GO:0004497">
    <property type="term" value="F:monooxygenase activity"/>
    <property type="evidence" value="ECO:0007669"/>
    <property type="project" value="TreeGrafter"/>
</dbReference>
<name>A0A2V3A5M5_9BACI</name>